<dbReference type="PROSITE" id="PS50112">
    <property type="entry name" value="PAS"/>
    <property type="match status" value="1"/>
</dbReference>
<dbReference type="CDD" id="cd00130">
    <property type="entry name" value="PAS"/>
    <property type="match status" value="1"/>
</dbReference>
<comment type="catalytic activity">
    <reaction evidence="1">
        <text>ATP + protein L-histidine = ADP + protein N-phospho-L-histidine.</text>
        <dbReference type="EC" id="2.7.13.3"/>
    </reaction>
</comment>
<dbReference type="RefSeq" id="WP_082007698.1">
    <property type="nucleotide sequence ID" value="NZ_VJOM01000011.1"/>
</dbReference>
<dbReference type="InterPro" id="IPR003594">
    <property type="entry name" value="HATPase_dom"/>
</dbReference>
<dbReference type="EMBL" id="VJOM01000011">
    <property type="protein sequence ID" value="TSE32119.1"/>
    <property type="molecule type" value="Genomic_DNA"/>
</dbReference>
<dbReference type="InterPro" id="IPR036097">
    <property type="entry name" value="HisK_dim/P_sf"/>
</dbReference>
<evidence type="ECO:0000259" key="5">
    <source>
        <dbReference type="PROSITE" id="PS50109"/>
    </source>
</evidence>
<dbReference type="SUPFAM" id="SSF55874">
    <property type="entry name" value="ATPase domain of HSP90 chaperone/DNA topoisomerase II/histidine kinase"/>
    <property type="match status" value="1"/>
</dbReference>
<organism evidence="8 9">
    <name type="scientific">Tepidimonas taiwanensis</name>
    <dbReference type="NCBI Taxonomy" id="307486"/>
    <lineage>
        <taxon>Bacteria</taxon>
        <taxon>Pseudomonadati</taxon>
        <taxon>Pseudomonadota</taxon>
        <taxon>Betaproteobacteria</taxon>
        <taxon>Burkholderiales</taxon>
        <taxon>Tepidimonas</taxon>
    </lineage>
</organism>
<proteinExistence type="predicted"/>
<dbReference type="InterPro" id="IPR000700">
    <property type="entry name" value="PAS-assoc_C"/>
</dbReference>
<dbReference type="STRING" id="307486.GCA_000807215_01474"/>
<dbReference type="InterPro" id="IPR001610">
    <property type="entry name" value="PAC"/>
</dbReference>
<dbReference type="InterPro" id="IPR004358">
    <property type="entry name" value="Sig_transdc_His_kin-like_C"/>
</dbReference>
<evidence type="ECO:0000256" key="4">
    <source>
        <dbReference type="SAM" id="Coils"/>
    </source>
</evidence>
<evidence type="ECO:0000313" key="9">
    <source>
        <dbReference type="Proteomes" id="UP000317763"/>
    </source>
</evidence>
<evidence type="ECO:0000259" key="6">
    <source>
        <dbReference type="PROSITE" id="PS50112"/>
    </source>
</evidence>
<evidence type="ECO:0000256" key="2">
    <source>
        <dbReference type="ARBA" id="ARBA00012438"/>
    </source>
</evidence>
<dbReference type="InterPro" id="IPR003661">
    <property type="entry name" value="HisK_dim/P_dom"/>
</dbReference>
<dbReference type="SUPFAM" id="SSF55785">
    <property type="entry name" value="PYP-like sensor domain (PAS domain)"/>
    <property type="match status" value="1"/>
</dbReference>
<dbReference type="Gene3D" id="3.30.565.10">
    <property type="entry name" value="Histidine kinase-like ATPase, C-terminal domain"/>
    <property type="match status" value="1"/>
</dbReference>
<dbReference type="InterPro" id="IPR000014">
    <property type="entry name" value="PAS"/>
</dbReference>
<keyword evidence="3" id="KW-0597">Phosphoprotein</keyword>
<accession>A0A554X8G1</accession>
<dbReference type="SMART" id="SM00086">
    <property type="entry name" value="PAC"/>
    <property type="match status" value="1"/>
</dbReference>
<comment type="caution">
    <text evidence="8">The sequence shown here is derived from an EMBL/GenBank/DDBJ whole genome shotgun (WGS) entry which is preliminary data.</text>
</comment>
<evidence type="ECO:0000256" key="3">
    <source>
        <dbReference type="ARBA" id="ARBA00022553"/>
    </source>
</evidence>
<keyword evidence="4" id="KW-0175">Coiled coil</keyword>
<dbReference type="OrthoDB" id="9812260at2"/>
<dbReference type="PANTHER" id="PTHR43065:SF42">
    <property type="entry name" value="TWO-COMPONENT SENSOR PPRA"/>
    <property type="match status" value="1"/>
</dbReference>
<dbReference type="InterPro" id="IPR035965">
    <property type="entry name" value="PAS-like_dom_sf"/>
</dbReference>
<feature type="domain" description="Histidine kinase" evidence="5">
    <location>
        <begin position="546"/>
        <end position="776"/>
    </location>
</feature>
<dbReference type="AlphaFoldDB" id="A0A554X8G1"/>
<feature type="domain" description="PAC" evidence="7">
    <location>
        <begin position="442"/>
        <end position="494"/>
    </location>
</feature>
<evidence type="ECO:0000256" key="1">
    <source>
        <dbReference type="ARBA" id="ARBA00000085"/>
    </source>
</evidence>
<dbReference type="Pfam" id="PF08448">
    <property type="entry name" value="PAS_4"/>
    <property type="match status" value="1"/>
</dbReference>
<dbReference type="SMART" id="SM00387">
    <property type="entry name" value="HATPase_c"/>
    <property type="match status" value="1"/>
</dbReference>
<dbReference type="Proteomes" id="UP000317763">
    <property type="component" value="Unassembled WGS sequence"/>
</dbReference>
<feature type="coiled-coil region" evidence="4">
    <location>
        <begin position="510"/>
        <end position="537"/>
    </location>
</feature>
<keyword evidence="8" id="KW-0808">Transferase</keyword>
<dbReference type="SMART" id="SM00091">
    <property type="entry name" value="PAS"/>
    <property type="match status" value="1"/>
</dbReference>
<dbReference type="PRINTS" id="PR00344">
    <property type="entry name" value="BCTRLSENSOR"/>
</dbReference>
<dbReference type="PROSITE" id="PS50109">
    <property type="entry name" value="HIS_KIN"/>
    <property type="match status" value="1"/>
</dbReference>
<reference evidence="8 9" key="1">
    <citation type="submission" date="2019-07" db="EMBL/GenBank/DDBJ databases">
        <title>Tepidimonas taiwanensis I1-1 draft genome.</title>
        <authorList>
            <person name="Da Costa M.S."/>
            <person name="Froufe H.J.C."/>
            <person name="Egas C."/>
            <person name="Albuquerque L."/>
        </authorList>
    </citation>
    <scope>NUCLEOTIDE SEQUENCE [LARGE SCALE GENOMIC DNA]</scope>
    <source>
        <strain evidence="8 9">I1-1</strain>
    </source>
</reference>
<evidence type="ECO:0000313" key="8">
    <source>
        <dbReference type="EMBL" id="TSE32119.1"/>
    </source>
</evidence>
<dbReference type="Gene3D" id="3.30.450.20">
    <property type="entry name" value="PAS domain"/>
    <property type="match status" value="1"/>
</dbReference>
<gene>
    <name evidence="8" type="primary">dctB_1</name>
    <name evidence="8" type="ORF">Ttaiw_01228</name>
</gene>
<dbReference type="SUPFAM" id="SSF47384">
    <property type="entry name" value="Homodimeric domain of signal transducing histidine kinase"/>
    <property type="match status" value="1"/>
</dbReference>
<protein>
    <recommendedName>
        <fullName evidence="2">histidine kinase</fullName>
        <ecNumber evidence="2">2.7.13.3</ecNumber>
    </recommendedName>
</protein>
<dbReference type="Gene3D" id="1.10.287.130">
    <property type="match status" value="1"/>
</dbReference>
<dbReference type="PROSITE" id="PS50113">
    <property type="entry name" value="PAC"/>
    <property type="match status" value="1"/>
</dbReference>
<dbReference type="GO" id="GO:0000155">
    <property type="term" value="F:phosphorelay sensor kinase activity"/>
    <property type="evidence" value="ECO:0007669"/>
    <property type="project" value="InterPro"/>
</dbReference>
<evidence type="ECO:0000259" key="7">
    <source>
        <dbReference type="PROSITE" id="PS50113"/>
    </source>
</evidence>
<dbReference type="NCBIfam" id="TIGR00229">
    <property type="entry name" value="sensory_box"/>
    <property type="match status" value="1"/>
</dbReference>
<dbReference type="PANTHER" id="PTHR43065">
    <property type="entry name" value="SENSOR HISTIDINE KINASE"/>
    <property type="match status" value="1"/>
</dbReference>
<dbReference type="InterPro" id="IPR013656">
    <property type="entry name" value="PAS_4"/>
</dbReference>
<keyword evidence="9" id="KW-1185">Reference proteome</keyword>
<feature type="domain" description="PAS" evidence="6">
    <location>
        <begin position="366"/>
        <end position="437"/>
    </location>
</feature>
<dbReference type="InterPro" id="IPR005467">
    <property type="entry name" value="His_kinase_dom"/>
</dbReference>
<sequence>MTRGWATVMRRWTLRHLLLGIFAVTLLVALVVASTLVVGWRFPELLARQEQQQARLAASLAYVVESELRSTERILTTLAATLDHTPSSSSPPLTSHDDASLLPAPPADGALAVLLRLDTRGTIVALQQAPFILPAAQPILSLGDDARGLPPVGAARNRTALEWSGVYLSPFSLQPVVGAAMPLRGGWLVAEMDVQRLTALASSSPWRGQAHVLISDATGTAILTDDPQERLQRRRILPLDALQAVRQSGHWIGRLDRQAQRLWVHTVQLQRVNWLVSVGVTQRDIYEPLWVTALTVLLTAAAAALVGALLTSRAATMLQRRMGNLIEFARGVAQGAYPTLRSHSHLRDVADLEQAMSDMADRVRRREHQLHAIIDSTPGVAVQIYSRSGHVVEWNRASHSILGWSREQALGKRPVELFYDEQQQAAFEALLASIDRDGGAAGPFEGTVRTMDGQTRWLLSTLFAIPAVDGATRLFVCMDVDITAQKSLQTALRQLNSELEQRVLERTQHLQHANAELAQALQHLQQAQDQLVQTEKLAALGSLVAGVAHEINTPVGNARMAISTLQEHLRAFESRWREGLRRSDLQTLLQHVERGTDIALRNLGRAAELVSSFKQVAVDQTSSQRRQFHLHEVVQEILLTLTPQLKHTPYTVSAAVPSDIALDSYPGPLGQVLTNLVQNALIHGLAGRDHGSIRIEASQDATHWRLRVSDDGAGMTEEVRRRAFDPFFTTRLGQGGSGLGLHIVHNVVTGMLGGRIELDTAPGRGTAFTIVCPKVAPRNSATPAPPAP</sequence>
<dbReference type="CDD" id="cd00082">
    <property type="entry name" value="HisKA"/>
    <property type="match status" value="1"/>
</dbReference>
<dbReference type="EC" id="2.7.13.3" evidence="2"/>
<dbReference type="InterPro" id="IPR036890">
    <property type="entry name" value="HATPase_C_sf"/>
</dbReference>
<dbReference type="Pfam" id="PF02518">
    <property type="entry name" value="HATPase_c"/>
    <property type="match status" value="1"/>
</dbReference>
<name>A0A554X8G1_9BURK</name>